<protein>
    <submittedName>
        <fullName evidence="1">Protein MtfA</fullName>
    </submittedName>
</protein>
<dbReference type="InterPro" id="IPR024079">
    <property type="entry name" value="MetalloPept_cat_dom_sf"/>
</dbReference>
<reference evidence="1 2" key="1">
    <citation type="submission" date="2024-02" db="EMBL/GenBank/DDBJ databases">
        <title>Haloferula sargassicola NBRC 104335.</title>
        <authorList>
            <person name="Ichikawa N."/>
            <person name="Katano-Makiyama Y."/>
            <person name="Hidaka K."/>
        </authorList>
    </citation>
    <scope>NUCLEOTIDE SEQUENCE [LARGE SCALE GENOMIC DNA]</scope>
    <source>
        <strain evidence="1 2">NBRC 104335</strain>
    </source>
</reference>
<comment type="caution">
    <text evidence="1">The sequence shown here is derived from an EMBL/GenBank/DDBJ whole genome shotgun (WGS) entry which is preliminary data.</text>
</comment>
<evidence type="ECO:0000313" key="1">
    <source>
        <dbReference type="EMBL" id="GAA5484335.1"/>
    </source>
</evidence>
<dbReference type="Gene3D" id="1.10.472.150">
    <property type="entry name" value="Glucose-regulated metallo-peptidase M90, N-terminal domain"/>
    <property type="match status" value="1"/>
</dbReference>
<gene>
    <name evidence="1" type="primary">mtfA</name>
    <name evidence="1" type="ORF">Hsar01_03579</name>
</gene>
<evidence type="ECO:0000313" key="2">
    <source>
        <dbReference type="Proteomes" id="UP001476282"/>
    </source>
</evidence>
<dbReference type="InterPro" id="IPR010384">
    <property type="entry name" value="MtfA_fam"/>
</dbReference>
<name>A0ABP9US24_9BACT</name>
<proteinExistence type="predicted"/>
<dbReference type="Gene3D" id="3.40.390.10">
    <property type="entry name" value="Collagenase (Catalytic Domain)"/>
    <property type="match status" value="1"/>
</dbReference>
<dbReference type="Pfam" id="PF06167">
    <property type="entry name" value="Peptidase_M90"/>
    <property type="match status" value="1"/>
</dbReference>
<dbReference type="PANTHER" id="PTHR30164:SF2">
    <property type="entry name" value="PROTEIN MTFA"/>
    <property type="match status" value="1"/>
</dbReference>
<dbReference type="EMBL" id="BAABRI010000024">
    <property type="protein sequence ID" value="GAA5484335.1"/>
    <property type="molecule type" value="Genomic_DNA"/>
</dbReference>
<dbReference type="Proteomes" id="UP001476282">
    <property type="component" value="Unassembled WGS sequence"/>
</dbReference>
<dbReference type="CDD" id="cd20169">
    <property type="entry name" value="Peptidase_M90_mtfA"/>
    <property type="match status" value="1"/>
</dbReference>
<keyword evidence="2" id="KW-1185">Reference proteome</keyword>
<accession>A0ABP9US24</accession>
<sequence length="266" mass="29868">MSGIAILLAAVAVLAGVTWWHASRKSRRRRAWRATRLGGGRAAVVERLFPLWKRVPEATRRSAEGWMRVFLEEKSFEPCGGLEAVTEEMMLAIAAPACLLIAHRPQDYYESLRSVLVYPDAYRVRDEWGLEDVRLGESWGSGSVVLAWQSVLQGDANPEDGLNVVLHEFAHQLDQEDGAADGVPEFEEMEDYGRWSRAMAPAYESFVERVNAGKRTVLDDYGAESPAEFFAVATETFFEKSAALKREEPEVYAELARFYGMDPAAW</sequence>
<dbReference type="SUPFAM" id="SSF55486">
    <property type="entry name" value="Metalloproteases ('zincins'), catalytic domain"/>
    <property type="match status" value="1"/>
</dbReference>
<dbReference type="InterPro" id="IPR042252">
    <property type="entry name" value="MtfA_N"/>
</dbReference>
<organism evidence="1 2">
    <name type="scientific">Haloferula sargassicola</name>
    <dbReference type="NCBI Taxonomy" id="490096"/>
    <lineage>
        <taxon>Bacteria</taxon>
        <taxon>Pseudomonadati</taxon>
        <taxon>Verrucomicrobiota</taxon>
        <taxon>Verrucomicrobiia</taxon>
        <taxon>Verrucomicrobiales</taxon>
        <taxon>Verrucomicrobiaceae</taxon>
        <taxon>Haloferula</taxon>
    </lineage>
</organism>
<dbReference type="RefSeq" id="WP_353568431.1">
    <property type="nucleotide sequence ID" value="NZ_BAABRI010000024.1"/>
</dbReference>
<dbReference type="PANTHER" id="PTHR30164">
    <property type="entry name" value="MTFA PEPTIDASE"/>
    <property type="match status" value="1"/>
</dbReference>